<protein>
    <submittedName>
        <fullName evidence="2">Uncharacterized protein</fullName>
    </submittedName>
</protein>
<dbReference type="AlphaFoldDB" id="A0A7C8N0Q3"/>
<evidence type="ECO:0000313" key="2">
    <source>
        <dbReference type="EMBL" id="KAF2972855.1"/>
    </source>
</evidence>
<reference evidence="2 3" key="1">
    <citation type="submission" date="2019-12" db="EMBL/GenBank/DDBJ databases">
        <title>Draft genome sequence of the ascomycete Xylaria multiplex DSM 110363.</title>
        <authorList>
            <person name="Buettner E."/>
            <person name="Kellner H."/>
        </authorList>
    </citation>
    <scope>NUCLEOTIDE SEQUENCE [LARGE SCALE GENOMIC DNA]</scope>
    <source>
        <strain evidence="2 3">DSM 110363</strain>
    </source>
</reference>
<gene>
    <name evidence="2" type="ORF">GQX73_g831</name>
</gene>
<comment type="caution">
    <text evidence="2">The sequence shown here is derived from an EMBL/GenBank/DDBJ whole genome shotgun (WGS) entry which is preliminary data.</text>
</comment>
<dbReference type="InParanoid" id="A0A7C8N0Q3"/>
<feature type="compositionally biased region" description="Low complexity" evidence="1">
    <location>
        <begin position="276"/>
        <end position="289"/>
    </location>
</feature>
<keyword evidence="3" id="KW-1185">Reference proteome</keyword>
<proteinExistence type="predicted"/>
<dbReference type="OrthoDB" id="5148843at2759"/>
<dbReference type="EMBL" id="WUBL01000004">
    <property type="protein sequence ID" value="KAF2972855.1"/>
    <property type="molecule type" value="Genomic_DNA"/>
</dbReference>
<sequence length="289" mass="31814">MLESIDTGPLKPSQNTAAEGYCATVISNLEGWRGLSLPCTRESWHPTIGQLDTRARRLENMGAIHPPPPMDAVTWDSLMWRVARLHRKMLPGPGMIRLSVAPPITPSLALLRSTVNSIGGAGLQPWALLAEKDEELEEDDLLLIAAQFLCHLAGRRYLKIVGSFELKQNCKLALDLSLEADANSGLYAGPFPHGQRAMPRAGLFPLQKGCCGCCACSCHNITNSPNPRVVNVVKCMPRRYHKEEREGRTGFKPWIAGMFRKLRFGRRRGGRETDSDASSITSRASSTIV</sequence>
<feature type="region of interest" description="Disordered" evidence="1">
    <location>
        <begin position="266"/>
        <end position="289"/>
    </location>
</feature>
<organism evidence="2 3">
    <name type="scientific">Xylaria multiplex</name>
    <dbReference type="NCBI Taxonomy" id="323545"/>
    <lineage>
        <taxon>Eukaryota</taxon>
        <taxon>Fungi</taxon>
        <taxon>Dikarya</taxon>
        <taxon>Ascomycota</taxon>
        <taxon>Pezizomycotina</taxon>
        <taxon>Sordariomycetes</taxon>
        <taxon>Xylariomycetidae</taxon>
        <taxon>Xylariales</taxon>
        <taxon>Xylariaceae</taxon>
        <taxon>Xylaria</taxon>
    </lineage>
</organism>
<evidence type="ECO:0000313" key="3">
    <source>
        <dbReference type="Proteomes" id="UP000481858"/>
    </source>
</evidence>
<dbReference type="Proteomes" id="UP000481858">
    <property type="component" value="Unassembled WGS sequence"/>
</dbReference>
<accession>A0A7C8N0Q3</accession>
<evidence type="ECO:0000256" key="1">
    <source>
        <dbReference type="SAM" id="MobiDB-lite"/>
    </source>
</evidence>
<name>A0A7C8N0Q3_9PEZI</name>